<dbReference type="Pfam" id="PF21354">
    <property type="entry name" value="STAT_linker"/>
    <property type="match status" value="1"/>
</dbReference>
<evidence type="ECO:0000256" key="5">
    <source>
        <dbReference type="ARBA" id="ARBA00022553"/>
    </source>
</evidence>
<dbReference type="SMART" id="SM00964">
    <property type="entry name" value="STAT_int"/>
    <property type="match status" value="1"/>
</dbReference>
<dbReference type="InterPro" id="IPR012345">
    <property type="entry name" value="STAT_TF_DNA-bd_N"/>
</dbReference>
<keyword evidence="15" id="KW-1185">Reference proteome</keyword>
<dbReference type="InterPro" id="IPR001217">
    <property type="entry name" value="STAT"/>
</dbReference>
<evidence type="ECO:0000256" key="2">
    <source>
        <dbReference type="ARBA" id="ARBA00004496"/>
    </source>
</evidence>
<dbReference type="SUPFAM" id="SSF48092">
    <property type="entry name" value="Transcription factor STAT-4 N-domain"/>
    <property type="match status" value="1"/>
</dbReference>
<dbReference type="Pfam" id="PF02864">
    <property type="entry name" value="STAT_bind"/>
    <property type="match status" value="1"/>
</dbReference>
<comment type="subcellular location">
    <subcellularLocation>
        <location evidence="2 12">Cytoplasm</location>
    </subcellularLocation>
    <subcellularLocation>
        <location evidence="1 12">Nucleus</location>
    </subcellularLocation>
</comment>
<keyword evidence="8 12" id="KW-0238">DNA-binding</keyword>
<dbReference type="FunFam" id="2.60.40.630:FF:000003">
    <property type="entry name" value="Signal transducer and transcription activator 6"/>
    <property type="match status" value="1"/>
</dbReference>
<evidence type="ECO:0000256" key="9">
    <source>
        <dbReference type="ARBA" id="ARBA00023159"/>
    </source>
</evidence>
<dbReference type="InterPro" id="IPR013801">
    <property type="entry name" value="STAT_TF_DNA-bd"/>
</dbReference>
<evidence type="ECO:0000256" key="6">
    <source>
        <dbReference type="ARBA" id="ARBA00022999"/>
    </source>
</evidence>
<evidence type="ECO:0000256" key="10">
    <source>
        <dbReference type="ARBA" id="ARBA00023163"/>
    </source>
</evidence>
<keyword evidence="4 12" id="KW-0963">Cytoplasm</keyword>
<accession>A0AA35NUW8</accession>
<dbReference type="SUPFAM" id="SSF55550">
    <property type="entry name" value="SH2 domain"/>
    <property type="match status" value="1"/>
</dbReference>
<dbReference type="Gene3D" id="1.20.1050.20">
    <property type="entry name" value="STAT transcription factor, all-alpha domain"/>
    <property type="match status" value="1"/>
</dbReference>
<dbReference type="SUPFAM" id="SSF49417">
    <property type="entry name" value="p53-like transcription factors"/>
    <property type="match status" value="1"/>
</dbReference>
<dbReference type="GO" id="GO:0007166">
    <property type="term" value="P:cell surface receptor signaling pathway"/>
    <property type="evidence" value="ECO:0007669"/>
    <property type="project" value="UniProtKB-ARBA"/>
</dbReference>
<dbReference type="Gene3D" id="3.30.505.10">
    <property type="entry name" value="SH2 domain"/>
    <property type="match status" value="1"/>
</dbReference>
<evidence type="ECO:0000256" key="4">
    <source>
        <dbReference type="ARBA" id="ARBA00022490"/>
    </source>
</evidence>
<evidence type="ECO:0000259" key="13">
    <source>
        <dbReference type="SMART" id="SM00964"/>
    </source>
</evidence>
<dbReference type="Pfam" id="PF02865">
    <property type="entry name" value="STAT_int"/>
    <property type="match status" value="1"/>
</dbReference>
<dbReference type="SUPFAM" id="SSF47655">
    <property type="entry name" value="STAT"/>
    <property type="match status" value="1"/>
</dbReference>
<dbReference type="FunFam" id="1.10.238.10:FF:000029">
    <property type="entry name" value="Signal transducer and transcription activator 6"/>
    <property type="match status" value="1"/>
</dbReference>
<dbReference type="EMBL" id="OX395127">
    <property type="protein sequence ID" value="CAI5765071.1"/>
    <property type="molecule type" value="Genomic_DNA"/>
</dbReference>
<dbReference type="InterPro" id="IPR013799">
    <property type="entry name" value="STAT_TF_prot_interaction"/>
</dbReference>
<dbReference type="InterPro" id="IPR008967">
    <property type="entry name" value="p53-like_TF_DNA-bd_sf"/>
</dbReference>
<keyword evidence="11 12" id="KW-0539">Nucleus</keyword>
<reference evidence="14" key="1">
    <citation type="submission" date="2022-12" db="EMBL/GenBank/DDBJ databases">
        <authorList>
            <person name="Alioto T."/>
            <person name="Alioto T."/>
            <person name="Gomez Garrido J."/>
        </authorList>
    </citation>
    <scope>NUCLEOTIDE SEQUENCE</scope>
</reference>
<protein>
    <recommendedName>
        <fullName evidence="12">Signal transducer and activator of transcription</fullName>
    </recommendedName>
</protein>
<proteinExistence type="inferred from homology"/>
<dbReference type="Gene3D" id="2.60.40.630">
    <property type="entry name" value="STAT transcription factor, DNA-binding domain"/>
    <property type="match status" value="1"/>
</dbReference>
<name>A0AA35NUW8_9SAUR</name>
<evidence type="ECO:0000256" key="7">
    <source>
        <dbReference type="ARBA" id="ARBA00023015"/>
    </source>
</evidence>
<dbReference type="InterPro" id="IPR048988">
    <property type="entry name" value="STAT_linker"/>
</dbReference>
<dbReference type="Pfam" id="PF00017">
    <property type="entry name" value="SH2"/>
    <property type="match status" value="1"/>
</dbReference>
<evidence type="ECO:0000256" key="3">
    <source>
        <dbReference type="ARBA" id="ARBA00005586"/>
    </source>
</evidence>
<keyword evidence="10 12" id="KW-0804">Transcription</keyword>
<dbReference type="Gene3D" id="1.10.238.10">
    <property type="entry name" value="EF-hand"/>
    <property type="match status" value="1"/>
</dbReference>
<dbReference type="GO" id="GO:0000977">
    <property type="term" value="F:RNA polymerase II transcription regulatory region sequence-specific DNA binding"/>
    <property type="evidence" value="ECO:0007669"/>
    <property type="project" value="UniProtKB-ARBA"/>
</dbReference>
<dbReference type="GO" id="GO:0005634">
    <property type="term" value="C:nucleus"/>
    <property type="evidence" value="ECO:0007669"/>
    <property type="project" value="UniProtKB-SubCell"/>
</dbReference>
<organism evidence="14 15">
    <name type="scientific">Podarcis lilfordi</name>
    <name type="common">Lilford's wall lizard</name>
    <dbReference type="NCBI Taxonomy" id="74358"/>
    <lineage>
        <taxon>Eukaryota</taxon>
        <taxon>Metazoa</taxon>
        <taxon>Chordata</taxon>
        <taxon>Craniata</taxon>
        <taxon>Vertebrata</taxon>
        <taxon>Euteleostomi</taxon>
        <taxon>Lepidosauria</taxon>
        <taxon>Squamata</taxon>
        <taxon>Bifurcata</taxon>
        <taxon>Unidentata</taxon>
        <taxon>Episquamata</taxon>
        <taxon>Laterata</taxon>
        <taxon>Lacertibaenia</taxon>
        <taxon>Lacertidae</taxon>
        <taxon>Podarcis</taxon>
    </lineage>
</organism>
<dbReference type="CDD" id="cd16856">
    <property type="entry name" value="STAT6_CCD"/>
    <property type="match status" value="1"/>
</dbReference>
<dbReference type="GO" id="GO:0001228">
    <property type="term" value="F:DNA-binding transcription activator activity, RNA polymerase II-specific"/>
    <property type="evidence" value="ECO:0007669"/>
    <property type="project" value="UniProtKB-ARBA"/>
</dbReference>
<dbReference type="InterPro" id="IPR036535">
    <property type="entry name" value="STAT_N_sf"/>
</dbReference>
<dbReference type="Proteomes" id="UP001178461">
    <property type="component" value="Chromosome 2"/>
</dbReference>
<evidence type="ECO:0000256" key="11">
    <source>
        <dbReference type="ARBA" id="ARBA00023242"/>
    </source>
</evidence>
<sequence>MTNSKMSLWSLVSDMPPELFSGLFEEFPRSLRCLLGDWLENQPWEFINSSDTFCAVLADRLLSAMVERLQDLANKNCQTGPMLQVIANIENRYRREPLQLVGPIKRILEGEQAAAQQFQNVALFIQRQREELRFIFSLQKLQYRVQEIQALRESLNQMNGNARVPLQLNLQFSPQENLQESSLQNLQNLFLKTANELEGAKKMVLMRLMIWKRQQQLAGNGTPFDEDLAPLQKRFESLVDICFQLRLQLVASETELSSELQERLDNVFSSLVKNSFLVDKQPLQVLKTQTKFQATTRFLLGPQLLKSPHSFTVTADIVTEKQARELATSHLETVLSENTGEIQNNTAPLETNATSNACCALFKNMLLKKIKRCDRKSTESVTEEKCAILFSASVSLGPNKTIFRLQALSLPIVVIVHGNQENNAKATILWDNAFAAANRIPFMVAERVSWESMCETLNQKFMAEVETTKGLLKEHYYFLAQKIFGDSNASPEEFQKRQVSWSQFNKEILPGRGFTFWQWFDGILYLTKKHLKDYWSDRLIMGFISKQYVFSCLSNAPAGTFLLRFSDSEIGGISIAYVTYAPDGSTQVENIQPFTTKQLIICNLADCVLDLPQLEILYPDRPKHEAFKRVDPPKKNKEYQPAKMKMTVDVPCSFAGSLSHTPGGSTSNLSMNPGIPSGPAYDPHLMIAQPMGMSSSISTTYGSPNLLPELMGCPYSLGSSSPLGSVDAYLMPHDVEMPLDCSHSENSTSYVRDLSFPVLPNLIRVPENISPPSDEELAHLLHPESEMNRYHQNLG</sequence>
<evidence type="ECO:0000256" key="1">
    <source>
        <dbReference type="ARBA" id="ARBA00004123"/>
    </source>
</evidence>
<dbReference type="PANTHER" id="PTHR11801">
    <property type="entry name" value="SIGNAL TRANSDUCER AND ACTIVATOR OF TRANSCRIPTION"/>
    <property type="match status" value="1"/>
</dbReference>
<evidence type="ECO:0000256" key="12">
    <source>
        <dbReference type="RuleBase" id="RU046415"/>
    </source>
</evidence>
<keyword evidence="5 12" id="KW-0597">Phosphoprotein</keyword>
<evidence type="ECO:0000313" key="14">
    <source>
        <dbReference type="EMBL" id="CAI5765071.1"/>
    </source>
</evidence>
<dbReference type="InterPro" id="IPR036860">
    <property type="entry name" value="SH2_dom_sf"/>
</dbReference>
<dbReference type="InterPro" id="IPR000980">
    <property type="entry name" value="SH2"/>
</dbReference>
<feature type="domain" description="STAT transcription factor protein interaction" evidence="13">
    <location>
        <begin position="7"/>
        <end position="121"/>
    </location>
</feature>
<keyword evidence="7 12" id="KW-0805">Transcription regulation</keyword>
<evidence type="ECO:0000256" key="8">
    <source>
        <dbReference type="ARBA" id="ARBA00023125"/>
    </source>
</evidence>
<dbReference type="GO" id="GO:0005737">
    <property type="term" value="C:cytoplasm"/>
    <property type="evidence" value="ECO:0007669"/>
    <property type="project" value="UniProtKB-SubCell"/>
</dbReference>
<gene>
    <name evidence="14" type="ORF">PODLI_1B015091</name>
</gene>
<evidence type="ECO:0000313" key="15">
    <source>
        <dbReference type="Proteomes" id="UP001178461"/>
    </source>
</evidence>
<dbReference type="AlphaFoldDB" id="A0AA35NUW8"/>
<comment type="similarity">
    <text evidence="3 12">Belongs to the transcription factor STAT family.</text>
</comment>
<dbReference type="InterPro" id="IPR015988">
    <property type="entry name" value="STAT_TF_CC"/>
</dbReference>
<keyword evidence="6 12" id="KW-0727">SH2 domain</keyword>
<keyword evidence="9 12" id="KW-0010">Activator</keyword>